<evidence type="ECO:0000313" key="1">
    <source>
        <dbReference type="EMBL" id="CAB4138425.1"/>
    </source>
</evidence>
<gene>
    <name evidence="1" type="ORF">UFOVP330_46</name>
</gene>
<accession>A0A6J5LVE5</accession>
<dbReference type="EMBL" id="LR796344">
    <property type="protein sequence ID" value="CAB4138425.1"/>
    <property type="molecule type" value="Genomic_DNA"/>
</dbReference>
<name>A0A6J5LVE5_9CAUD</name>
<protein>
    <submittedName>
        <fullName evidence="1">Uncharacterized protein</fullName>
    </submittedName>
</protein>
<organism evidence="1">
    <name type="scientific">uncultured Caudovirales phage</name>
    <dbReference type="NCBI Taxonomy" id="2100421"/>
    <lineage>
        <taxon>Viruses</taxon>
        <taxon>Duplodnaviria</taxon>
        <taxon>Heunggongvirae</taxon>
        <taxon>Uroviricota</taxon>
        <taxon>Caudoviricetes</taxon>
        <taxon>Peduoviridae</taxon>
        <taxon>Maltschvirus</taxon>
        <taxon>Maltschvirus maltsch</taxon>
    </lineage>
</organism>
<reference evidence="1" key="1">
    <citation type="submission" date="2020-04" db="EMBL/GenBank/DDBJ databases">
        <authorList>
            <person name="Chiriac C."/>
            <person name="Salcher M."/>
            <person name="Ghai R."/>
            <person name="Kavagutti S V."/>
        </authorList>
    </citation>
    <scope>NUCLEOTIDE SEQUENCE</scope>
</reference>
<sequence length="146" mass="15538">MIENIIQTPQGYRATIDGTEWSIPDAPGNRHWQMVQDAISAGATVTVEEPSAAPVPNLSFAQLLIGLVTEQWITEAEGEAWLAGTLPTAVLTVIDSLPANQRFAAKARALRPSEVLRSDPLVASMGTAAGKTSAEIDTFFQTYAGV</sequence>
<proteinExistence type="predicted"/>